<dbReference type="EMBL" id="JAUJEA010000024">
    <property type="protein sequence ID" value="MDN5205681.1"/>
    <property type="molecule type" value="Genomic_DNA"/>
</dbReference>
<organism evidence="2 3">
    <name type="scientific">Splendidivirga corallicola</name>
    <dbReference type="NCBI Taxonomy" id="3051826"/>
    <lineage>
        <taxon>Bacteria</taxon>
        <taxon>Pseudomonadati</taxon>
        <taxon>Bacteroidota</taxon>
        <taxon>Cytophagia</taxon>
        <taxon>Cytophagales</taxon>
        <taxon>Splendidivirgaceae</taxon>
        <taxon>Splendidivirga</taxon>
    </lineage>
</organism>
<evidence type="ECO:0000313" key="3">
    <source>
        <dbReference type="Proteomes" id="UP001172082"/>
    </source>
</evidence>
<dbReference type="PANTHER" id="PTHR37841:SF1">
    <property type="entry name" value="DUF3298 DOMAIN-CONTAINING PROTEIN"/>
    <property type="match status" value="1"/>
</dbReference>
<dbReference type="InterPro" id="IPR032774">
    <property type="entry name" value="WG_beta_rep"/>
</dbReference>
<keyword evidence="1" id="KW-0732">Signal</keyword>
<comment type="caution">
    <text evidence="2">The sequence shown here is derived from an EMBL/GenBank/DDBJ whole genome shotgun (WGS) entry which is preliminary data.</text>
</comment>
<protein>
    <submittedName>
        <fullName evidence="2">WG repeat-containing protein</fullName>
    </submittedName>
</protein>
<evidence type="ECO:0000313" key="2">
    <source>
        <dbReference type="EMBL" id="MDN5205681.1"/>
    </source>
</evidence>
<dbReference type="Pfam" id="PF14903">
    <property type="entry name" value="WG_beta_rep"/>
    <property type="match status" value="7"/>
</dbReference>
<reference evidence="2" key="1">
    <citation type="submission" date="2023-06" db="EMBL/GenBank/DDBJ databases">
        <title>Genomic of Parafulvivirga corallium.</title>
        <authorList>
            <person name="Wang G."/>
        </authorList>
    </citation>
    <scope>NUCLEOTIDE SEQUENCE</scope>
    <source>
        <strain evidence="2">BMA10</strain>
    </source>
</reference>
<feature type="chain" id="PRO_5046823712" evidence="1">
    <location>
        <begin position="20"/>
        <end position="764"/>
    </location>
</feature>
<feature type="signal peptide" evidence="1">
    <location>
        <begin position="1"/>
        <end position="19"/>
    </location>
</feature>
<proteinExistence type="predicted"/>
<dbReference type="Proteomes" id="UP001172082">
    <property type="component" value="Unassembled WGS sequence"/>
</dbReference>
<accession>A0ABT8KXX5</accession>
<dbReference type="PANTHER" id="PTHR37841">
    <property type="entry name" value="GLR2918 PROTEIN"/>
    <property type="match status" value="1"/>
</dbReference>
<gene>
    <name evidence="2" type="ORF">QQ008_30130</name>
</gene>
<evidence type="ECO:0000256" key="1">
    <source>
        <dbReference type="SAM" id="SignalP"/>
    </source>
</evidence>
<sequence length="764" mass="87234">MSKYFLSFCLITIIFTCSAQDSNELNHLLKEDIDDGYHRTALLLNGYSIVARKNKQGLIDNYGELIIPISYQGIGWSDGQNRLLKSSIIGYKNNGYWGLITVKNHKLTQPIYTALKPFSSDLVVASKRENGSIRNVYGLMDSNLKTIISFKYDLLIPNGNELIASIKKDGEIVYGLINRREEVIISFGYKKIKAISSGSYAVTNKDNKTALFSSKGKELTKFEFDDINFIDNELGIVSIGNRNGLIDKNGKIRVKPIYKEISVNEDGNLVGLAYNQWQLLDGQNKLIGTLHYDKIEPVNRKILKVAAGKYQAIIDENDNPVTHLKPWQIREFNDGIAIVKENDYFGVIKDHSHILLPIKFDSLYRIEDYFITNKQISRDHIWSVYDMSGKRINQISYDLISGFSERFFSVKKNDRWGFMDFFGNEKIPARFDTVHAFTNGRAKVILKGLEGIINNQGKWIIQPRYENLEMVDPDLYIFEGQFFNGLVHKDDGEIYHTDHKLTLLNSNILEKNIDGKFGLFDRNGIRLLKTEYQYISELLDNKVHIFQDENYFGILNKIGGILIGADKEIQDIKSFKDDLLIIKASGKYGFMDLEGRIRIANRYDDIHEFSEGMAGIKLLGKWGYLNKDEEIVVQPKYDKIEAYLNGTAIVSKKGKYGLLDKSGNELAKVEFDALSRTTNGSFISLKQGKKGLINKEGNEIIYPRFDEVNDLGNGFILVNRDGKYGLITDQGVSTIPLIYDQLIYDKKSNYYLACQKADWEIIKK</sequence>
<keyword evidence="3" id="KW-1185">Reference proteome</keyword>
<name>A0ABT8KXX5_9BACT</name>